<accession>A0A4Y7QC04</accession>
<dbReference type="GO" id="GO:0003735">
    <property type="term" value="F:structural constituent of ribosome"/>
    <property type="evidence" value="ECO:0007669"/>
    <property type="project" value="InterPro"/>
</dbReference>
<dbReference type="OrthoDB" id="18529at2759"/>
<organism evidence="2 3">
    <name type="scientific">Rickenella mellea</name>
    <dbReference type="NCBI Taxonomy" id="50990"/>
    <lineage>
        <taxon>Eukaryota</taxon>
        <taxon>Fungi</taxon>
        <taxon>Dikarya</taxon>
        <taxon>Basidiomycota</taxon>
        <taxon>Agaricomycotina</taxon>
        <taxon>Agaricomycetes</taxon>
        <taxon>Hymenochaetales</taxon>
        <taxon>Rickenellaceae</taxon>
        <taxon>Rickenella</taxon>
    </lineage>
</organism>
<dbReference type="Proteomes" id="UP000294933">
    <property type="component" value="Unassembled WGS sequence"/>
</dbReference>
<dbReference type="VEuPathDB" id="FungiDB:BD410DRAFT_785087"/>
<dbReference type="PANTHER" id="PTHR28041">
    <property type="entry name" value="54S RIBOSOMAL PROTEIN L25, MITOCHONDRIAL"/>
    <property type="match status" value="1"/>
</dbReference>
<evidence type="ECO:0000259" key="1">
    <source>
        <dbReference type="Pfam" id="PF18126"/>
    </source>
</evidence>
<feature type="domain" description="Large ribosomal subunit protein mL59" evidence="1">
    <location>
        <begin position="8"/>
        <end position="200"/>
    </location>
</feature>
<evidence type="ECO:0000313" key="2">
    <source>
        <dbReference type="EMBL" id="TDL25217.1"/>
    </source>
</evidence>
<proteinExistence type="predicted"/>
<dbReference type="STRING" id="50990.A0A4Y7QC04"/>
<evidence type="ECO:0000313" key="3">
    <source>
        <dbReference type="Proteomes" id="UP000294933"/>
    </source>
</evidence>
<protein>
    <recommendedName>
        <fullName evidence="1">Large ribosomal subunit protein mL59 domain-containing protein</fullName>
    </recommendedName>
</protein>
<dbReference type="AlphaFoldDB" id="A0A4Y7QC04"/>
<dbReference type="PANTHER" id="PTHR28041:SF1">
    <property type="entry name" value="LARGE RIBOSOMAL SUBUNIT PROTEIN ML59"/>
    <property type="match status" value="1"/>
</dbReference>
<dbReference type="InterPro" id="IPR037507">
    <property type="entry name" value="Ribosomal_mL59"/>
</dbReference>
<sequence length="223" mass="25673">MSSQALQLIKRFRSRELLKALPGAWESTPRPQVALQNPFLPWFNPKSKRWHPPVYSRRRQAELVKKARETGLVGLLPLGPKMGVGERAAWMGSMRESTRTLVEETSAKSQLHGREEAVQSRSAKAILHNPAIIDTHASVNISWQGTFKEKQVAGADIGARLYAGKKRMFKGHKWERERLKRRKQTSARMRDMPKRIRMFRSTYRRTRPWVLGRIIAGKEKVGI</sequence>
<dbReference type="Pfam" id="PF18126">
    <property type="entry name" value="Mitoc_mL59"/>
    <property type="match status" value="1"/>
</dbReference>
<dbReference type="EMBL" id="ML170164">
    <property type="protein sequence ID" value="TDL25217.1"/>
    <property type="molecule type" value="Genomic_DNA"/>
</dbReference>
<dbReference type="GO" id="GO:0005762">
    <property type="term" value="C:mitochondrial large ribosomal subunit"/>
    <property type="evidence" value="ECO:0007669"/>
    <property type="project" value="InterPro"/>
</dbReference>
<reference evidence="2 3" key="1">
    <citation type="submission" date="2018-06" db="EMBL/GenBank/DDBJ databases">
        <title>A transcriptomic atlas of mushroom development highlights an independent origin of complex multicellularity.</title>
        <authorList>
            <consortium name="DOE Joint Genome Institute"/>
            <person name="Krizsan K."/>
            <person name="Almasi E."/>
            <person name="Merenyi Z."/>
            <person name="Sahu N."/>
            <person name="Viragh M."/>
            <person name="Koszo T."/>
            <person name="Mondo S."/>
            <person name="Kiss B."/>
            <person name="Balint B."/>
            <person name="Kues U."/>
            <person name="Barry K."/>
            <person name="Hegedus J.C."/>
            <person name="Henrissat B."/>
            <person name="Johnson J."/>
            <person name="Lipzen A."/>
            <person name="Ohm R."/>
            <person name="Nagy I."/>
            <person name="Pangilinan J."/>
            <person name="Yan J."/>
            <person name="Xiong Y."/>
            <person name="Grigoriev I.V."/>
            <person name="Hibbett D.S."/>
            <person name="Nagy L.G."/>
        </authorList>
    </citation>
    <scope>NUCLEOTIDE SEQUENCE [LARGE SCALE GENOMIC DNA]</scope>
    <source>
        <strain evidence="2 3">SZMC22713</strain>
    </source>
</reference>
<gene>
    <name evidence="2" type="ORF">BD410DRAFT_785087</name>
</gene>
<name>A0A4Y7QC04_9AGAM</name>
<keyword evidence="3" id="KW-1185">Reference proteome</keyword>
<dbReference type="InterPro" id="IPR040922">
    <property type="entry name" value="Ribosomal_mL59_dom"/>
</dbReference>